<gene>
    <name evidence="2" type="ORF">SAMN06295998_12348</name>
</gene>
<dbReference type="Pfam" id="PF09948">
    <property type="entry name" value="PpoB2"/>
    <property type="match status" value="1"/>
</dbReference>
<feature type="transmembrane region" description="Helical" evidence="1">
    <location>
        <begin position="137"/>
        <end position="154"/>
    </location>
</feature>
<evidence type="ECO:0000313" key="3">
    <source>
        <dbReference type="Proteomes" id="UP000192330"/>
    </source>
</evidence>
<dbReference type="EMBL" id="FWYD01000023">
    <property type="protein sequence ID" value="SMD05346.1"/>
    <property type="molecule type" value="Genomic_DNA"/>
</dbReference>
<proteinExistence type="predicted"/>
<protein>
    <submittedName>
        <fullName evidence="2">Predicted metal-binding membrane protein</fullName>
    </submittedName>
</protein>
<name>A0A1W2E7Q5_9RHOB</name>
<keyword evidence="1" id="KW-0812">Transmembrane</keyword>
<evidence type="ECO:0000313" key="2">
    <source>
        <dbReference type="EMBL" id="SMD05346.1"/>
    </source>
</evidence>
<dbReference type="STRING" id="1387277.SAMN06295998_12348"/>
<dbReference type="OrthoDB" id="164118at2"/>
<reference evidence="2 3" key="1">
    <citation type="submission" date="2017-04" db="EMBL/GenBank/DDBJ databases">
        <authorList>
            <person name="Afonso C.L."/>
            <person name="Miller P.J."/>
            <person name="Scott M.A."/>
            <person name="Spackman E."/>
            <person name="Goraichik I."/>
            <person name="Dimitrov K.M."/>
            <person name="Suarez D.L."/>
            <person name="Swayne D.E."/>
        </authorList>
    </citation>
    <scope>NUCLEOTIDE SEQUENCE [LARGE SCALE GENOMIC DNA]</scope>
    <source>
        <strain evidence="2 3">CGMCC 1.12644</strain>
    </source>
</reference>
<keyword evidence="3" id="KW-1185">Reference proteome</keyword>
<organism evidence="2 3">
    <name type="scientific">Primorskyibacter flagellatus</name>
    <dbReference type="NCBI Taxonomy" id="1387277"/>
    <lineage>
        <taxon>Bacteria</taxon>
        <taxon>Pseudomonadati</taxon>
        <taxon>Pseudomonadota</taxon>
        <taxon>Alphaproteobacteria</taxon>
        <taxon>Rhodobacterales</taxon>
        <taxon>Roseobacteraceae</taxon>
        <taxon>Primorskyibacter</taxon>
    </lineage>
</organism>
<dbReference type="RefSeq" id="WP_084354437.1">
    <property type="nucleotide sequence ID" value="NZ_FWYD01000023.1"/>
</dbReference>
<dbReference type="InterPro" id="IPR018688">
    <property type="entry name" value="PpoB2-like"/>
</dbReference>
<sequence length="250" mass="26840">MLALRIRSLRGPHWLAFFGATILCWAVLFRMAIPSDLRSLEATYGASFVELLCSGGFGASGFASAFAMWALMSAAMMAPTALPAFATYEDLGRITPTGLGKLLSGYLTAWIGFSVIAAMAQVSLFELGWIGGFGQSLSVPLTMVLLIGAGLYQFSAMKDACLSRCRAPLTFFMQYWDEGPYRNGLRLGLDCVGCCWALMLLGFVGGTMNLAFMGLAMVLMTLEKLPDLGRYFTKPLGVALIAAGLAIPLF</sequence>
<dbReference type="Proteomes" id="UP000192330">
    <property type="component" value="Unassembled WGS sequence"/>
</dbReference>
<evidence type="ECO:0000256" key="1">
    <source>
        <dbReference type="SAM" id="Phobius"/>
    </source>
</evidence>
<dbReference type="AlphaFoldDB" id="A0A1W2E7Q5"/>
<feature type="transmembrane region" description="Helical" evidence="1">
    <location>
        <begin position="12"/>
        <end position="33"/>
    </location>
</feature>
<feature type="transmembrane region" description="Helical" evidence="1">
    <location>
        <begin position="191"/>
        <end position="219"/>
    </location>
</feature>
<keyword evidence="1" id="KW-0472">Membrane</keyword>
<keyword evidence="1" id="KW-1133">Transmembrane helix</keyword>
<feature type="transmembrane region" description="Helical" evidence="1">
    <location>
        <begin position="107"/>
        <end position="131"/>
    </location>
</feature>
<accession>A0A1W2E7Q5</accession>